<protein>
    <submittedName>
        <fullName evidence="1">Uncharacterized protein</fullName>
    </submittedName>
</protein>
<name>B0MLS7_9FIRM</name>
<dbReference type="EMBL" id="ABCA03000038">
    <property type="protein sequence ID" value="EDS01382.1"/>
    <property type="molecule type" value="Genomic_DNA"/>
</dbReference>
<reference evidence="1" key="2">
    <citation type="submission" date="2014-06" db="EMBL/GenBank/DDBJ databases">
        <title>Draft genome sequence of Eubacterium siraeum (DSM 15702).</title>
        <authorList>
            <person name="Sudarsanam P."/>
            <person name="Ley R."/>
            <person name="Guruge J."/>
            <person name="Turnbaugh P.J."/>
            <person name="Mahowald M."/>
            <person name="Liep D."/>
            <person name="Gordon J."/>
        </authorList>
    </citation>
    <scope>NUCLEOTIDE SEQUENCE</scope>
    <source>
        <strain evidence="1">DSM 15702</strain>
    </source>
</reference>
<evidence type="ECO:0000313" key="2">
    <source>
        <dbReference type="Proteomes" id="UP000005326"/>
    </source>
</evidence>
<comment type="caution">
    <text evidence="1">The sequence shown here is derived from an EMBL/GenBank/DDBJ whole genome shotgun (WGS) entry which is preliminary data.</text>
</comment>
<dbReference type="AlphaFoldDB" id="B0MLS7"/>
<reference evidence="1" key="1">
    <citation type="submission" date="2007-10" db="EMBL/GenBank/DDBJ databases">
        <authorList>
            <person name="Fulton L."/>
            <person name="Clifton S."/>
            <person name="Fulton B."/>
            <person name="Xu J."/>
            <person name="Minx P."/>
            <person name="Pepin K.H."/>
            <person name="Johnson M."/>
            <person name="Thiruvilangam P."/>
            <person name="Bhonagiri V."/>
            <person name="Nash W.E."/>
            <person name="Mardis E.R."/>
            <person name="Wilson R.K."/>
        </authorList>
    </citation>
    <scope>NUCLEOTIDE SEQUENCE [LARGE SCALE GENOMIC DNA]</scope>
    <source>
        <strain evidence="1">DSM 15702</strain>
    </source>
</reference>
<keyword evidence="2" id="KW-1185">Reference proteome</keyword>
<organism evidence="1 2">
    <name type="scientific">[Eubacterium] siraeum DSM 15702</name>
    <dbReference type="NCBI Taxonomy" id="428128"/>
    <lineage>
        <taxon>Bacteria</taxon>
        <taxon>Bacillati</taxon>
        <taxon>Bacillota</taxon>
        <taxon>Clostridia</taxon>
        <taxon>Eubacteriales</taxon>
        <taxon>Oscillospiraceae</taxon>
        <taxon>Oscillospiraceae incertae sedis</taxon>
    </lineage>
</organism>
<sequence>MLMLQTCVSKDIINMTEEQKRRIYIVQKKTIQAKKLKAAKAHSDRNCGSGHDRCVFDLIEYRKAN</sequence>
<gene>
    <name evidence="1" type="ORF">EUBSIR_00736</name>
</gene>
<accession>B0MLS7</accession>
<proteinExistence type="predicted"/>
<evidence type="ECO:0000313" key="1">
    <source>
        <dbReference type="EMBL" id="EDS01382.1"/>
    </source>
</evidence>
<dbReference type="Proteomes" id="UP000005326">
    <property type="component" value="Unassembled WGS sequence"/>
</dbReference>